<dbReference type="InterPro" id="IPR018391">
    <property type="entry name" value="PQQ_b-propeller_rpt"/>
</dbReference>
<evidence type="ECO:0000259" key="1">
    <source>
        <dbReference type="Pfam" id="PF13360"/>
    </source>
</evidence>
<dbReference type="SUPFAM" id="SSF49464">
    <property type="entry name" value="Carboxypeptidase regulatory domain-like"/>
    <property type="match status" value="1"/>
</dbReference>
<dbReference type="Pfam" id="PF13360">
    <property type="entry name" value="PQQ_2"/>
    <property type="match status" value="1"/>
</dbReference>
<dbReference type="Gene3D" id="2.40.128.630">
    <property type="match status" value="1"/>
</dbReference>
<keyword evidence="3" id="KW-1185">Reference proteome</keyword>
<dbReference type="Gene3D" id="2.130.10.10">
    <property type="entry name" value="YVTN repeat-like/Quinoprotein amine dehydrogenase"/>
    <property type="match status" value="1"/>
</dbReference>
<dbReference type="InterPro" id="IPR015943">
    <property type="entry name" value="WD40/YVTN_repeat-like_dom_sf"/>
</dbReference>
<name>A0A840PFE2_9ACTN</name>
<dbReference type="PANTHER" id="PTHR34512">
    <property type="entry name" value="CELL SURFACE PROTEIN"/>
    <property type="match status" value="1"/>
</dbReference>
<evidence type="ECO:0000313" key="2">
    <source>
        <dbReference type="EMBL" id="MBB5136663.1"/>
    </source>
</evidence>
<protein>
    <recommendedName>
        <fullName evidence="1">Pyrrolo-quinoline quinone repeat domain-containing protein</fullName>
    </recommendedName>
</protein>
<dbReference type="InterPro" id="IPR002372">
    <property type="entry name" value="PQQ_rpt_dom"/>
</dbReference>
<feature type="domain" description="Pyrrolo-quinoline quinone repeat" evidence="1">
    <location>
        <begin position="3"/>
        <end position="110"/>
    </location>
</feature>
<dbReference type="PANTHER" id="PTHR34512:SF30">
    <property type="entry name" value="OUTER MEMBRANE PROTEIN ASSEMBLY FACTOR BAMB"/>
    <property type="match status" value="1"/>
</dbReference>
<gene>
    <name evidence="2" type="ORF">HNP84_006414</name>
</gene>
<dbReference type="SUPFAM" id="SSF50998">
    <property type="entry name" value="Quinoprotein alcohol dehydrogenase-like"/>
    <property type="match status" value="1"/>
</dbReference>
<proteinExistence type="predicted"/>
<dbReference type="Pfam" id="PF13620">
    <property type="entry name" value="CarboxypepD_reg"/>
    <property type="match status" value="1"/>
</dbReference>
<sequence length="541" mass="56149">MAAQGGRISAVEAATGKVVWSRAPAGGWTRSSPVYAGDLLLMTFQSDIVVAVDPATGVEKWRYRSTGTSYLFGGGTATAPAVADGVAYAGFADGSVTALDLATGRPKWTQRTGHGVISSPAVSGGVVYVGGNDGAIRGFDAATGQPLWRHTIGPWVASSPAVSGNALVVGAYDGNLYAFTESGEPGVPRWSKVTGVVSTAQGPAPDTRVVIRDGEGAIRGDVRTDANGGYAVALPVGEYRVEAVRRGHRPGAVEVKVAKDGETVPAGLTLTPFTGPVAGRSDLPLDYGAGSTRTDTELGQPYDFVANDRLTASVVTKVAANNNPGTAQPGWLADMTLSDATGREDLDWSELILTTKAPGGPDWNRPGEWLPLPDVKVEGDRIIASGKPQMAPDLDAKLTYRALPGAPVVKMTLELTNNGAADFAGSFQYLLDPDTPDDTSIVPGVAAANPGFISQGWTKNYVYDGARTAGGVAAQGLAWLEDKPVMLTARGYVFGVWFDASVAAGQTRTITWYHITDYPAAGGDVTANIAGWAAKLATLDH</sequence>
<dbReference type="Proteomes" id="UP000578449">
    <property type="component" value="Unassembled WGS sequence"/>
</dbReference>
<comment type="caution">
    <text evidence="2">The sequence shown here is derived from an EMBL/GenBank/DDBJ whole genome shotgun (WGS) entry which is preliminary data.</text>
</comment>
<evidence type="ECO:0000313" key="3">
    <source>
        <dbReference type="Proteomes" id="UP000578449"/>
    </source>
</evidence>
<reference evidence="2 3" key="1">
    <citation type="submission" date="2020-08" db="EMBL/GenBank/DDBJ databases">
        <title>Genomic Encyclopedia of Type Strains, Phase IV (KMG-IV): sequencing the most valuable type-strain genomes for metagenomic binning, comparative biology and taxonomic classification.</title>
        <authorList>
            <person name="Goeker M."/>
        </authorList>
    </citation>
    <scope>NUCLEOTIDE SEQUENCE [LARGE SCALE GENOMIC DNA]</scope>
    <source>
        <strain evidence="2 3">DSM 45615</strain>
    </source>
</reference>
<dbReference type="AlphaFoldDB" id="A0A840PFE2"/>
<dbReference type="RefSeq" id="WP_246518971.1">
    <property type="nucleotide sequence ID" value="NZ_BAABIX010000008.1"/>
</dbReference>
<dbReference type="EMBL" id="JACHGN010000015">
    <property type="protein sequence ID" value="MBB5136663.1"/>
    <property type="molecule type" value="Genomic_DNA"/>
</dbReference>
<dbReference type="InterPro" id="IPR008969">
    <property type="entry name" value="CarboxyPept-like_regulatory"/>
</dbReference>
<accession>A0A840PFE2</accession>
<dbReference type="InterPro" id="IPR011047">
    <property type="entry name" value="Quinoprotein_ADH-like_sf"/>
</dbReference>
<organism evidence="2 3">
    <name type="scientific">Thermocatellispora tengchongensis</name>
    <dbReference type="NCBI Taxonomy" id="1073253"/>
    <lineage>
        <taxon>Bacteria</taxon>
        <taxon>Bacillati</taxon>
        <taxon>Actinomycetota</taxon>
        <taxon>Actinomycetes</taxon>
        <taxon>Streptosporangiales</taxon>
        <taxon>Streptosporangiaceae</taxon>
        <taxon>Thermocatellispora</taxon>
    </lineage>
</organism>
<dbReference type="Gene3D" id="2.60.40.1120">
    <property type="entry name" value="Carboxypeptidase-like, regulatory domain"/>
    <property type="match status" value="1"/>
</dbReference>
<dbReference type="SMART" id="SM00564">
    <property type="entry name" value="PQQ"/>
    <property type="match status" value="4"/>
</dbReference>